<keyword evidence="3" id="KW-1185">Reference proteome</keyword>
<dbReference type="RefSeq" id="WP_317521402.1">
    <property type="nucleotide sequence ID" value="NZ_JAWJZI010000002.1"/>
</dbReference>
<evidence type="ECO:0000313" key="2">
    <source>
        <dbReference type="EMBL" id="MDV5168686.1"/>
    </source>
</evidence>
<comment type="caution">
    <text evidence="2">The sequence shown here is derived from an EMBL/GenBank/DDBJ whole genome shotgun (WGS) entry which is preliminary data.</text>
</comment>
<organism evidence="2 3">
    <name type="scientific">Photobacterium rosenbergii</name>
    <dbReference type="NCBI Taxonomy" id="294936"/>
    <lineage>
        <taxon>Bacteria</taxon>
        <taxon>Pseudomonadati</taxon>
        <taxon>Pseudomonadota</taxon>
        <taxon>Gammaproteobacteria</taxon>
        <taxon>Vibrionales</taxon>
        <taxon>Vibrionaceae</taxon>
        <taxon>Photobacterium</taxon>
    </lineage>
</organism>
<dbReference type="Pfam" id="PF12266">
    <property type="entry name" value="DUF3613"/>
    <property type="match status" value="1"/>
</dbReference>
<reference evidence="2 3" key="1">
    <citation type="submission" date="2023-10" db="EMBL/GenBank/DDBJ databases">
        <title>Marine bacteria isolated from horseshoe crab.</title>
        <authorList>
            <person name="Cheng T.H."/>
        </authorList>
    </citation>
    <scope>NUCLEOTIDE SEQUENCE [LARGE SCALE GENOMIC DNA]</scope>
    <source>
        <strain evidence="2 3">HSC6</strain>
    </source>
</reference>
<sequence>MNISLILYIQWFWLLLAGVAFTCQVHAGLDPVGTNQEDKLAPSAVPSASSGDVSDWALGSEPAISNRPRQHNQALGNTRMWLKLQSGGQLATKHTDSLLPDAANKVEVRMLNSFSTPIPSRFISDSLGGG</sequence>
<proteinExistence type="predicted"/>
<evidence type="ECO:0000313" key="3">
    <source>
        <dbReference type="Proteomes" id="UP001186452"/>
    </source>
</evidence>
<dbReference type="EMBL" id="JAWJZI010000002">
    <property type="protein sequence ID" value="MDV5168686.1"/>
    <property type="molecule type" value="Genomic_DNA"/>
</dbReference>
<evidence type="ECO:0000256" key="1">
    <source>
        <dbReference type="SAM" id="MobiDB-lite"/>
    </source>
</evidence>
<protein>
    <submittedName>
        <fullName evidence="2">DUF3613 domain-containing protein</fullName>
    </submittedName>
</protein>
<dbReference type="InterPro" id="IPR022053">
    <property type="entry name" value="DUF3613"/>
</dbReference>
<feature type="region of interest" description="Disordered" evidence="1">
    <location>
        <begin position="33"/>
        <end position="71"/>
    </location>
</feature>
<gene>
    <name evidence="2" type="ORF">R2X38_06710</name>
</gene>
<accession>A0ABU3ZF18</accession>
<name>A0ABU3ZF18_9GAMM</name>
<dbReference type="Proteomes" id="UP001186452">
    <property type="component" value="Unassembled WGS sequence"/>
</dbReference>